<gene>
    <name evidence="1" type="ORF">UFOVP112_114</name>
</gene>
<proteinExistence type="predicted"/>
<accession>A0A6J5L6Q7</accession>
<sequence length="514" mass="52752">MAYTINHTDGTTLIPGGLTDGTYDDSHTSLVLIGKDYAGYGQFLNENFVKILENFSNTVSPANPIKGQLWWDTNNNILKVYSGTSWKISTGATASPFSSPPGDLSALGGDLWFDTTNSQLKIYSGSSWIVVGPVSTPATGDTGAIPAIMSDTNPTPGSHIVIQFRFSGVIYAIFSKDTFNSALTGFATIKAGINFSTVNSPGWVLSTQDTGATAGTLVQRDSSAGITAAAITGTTITGTTITATSTINGTFTGNLSGNVTATSVSATTVSGTGVSASAGFTGTILTASQPNITGLGNVFNLSTNGTTNFTGLARYNGVEIATMSSIPGAYTSINGIPIGNASPNTGAFTTLVVSSGITPTSNLVANVGSSTSWFNIIYGKSMQAQYADLAERFHADAEYPAGTVVEMGGVNEITQVVEDLSDTVFGVISSNAAYLMNSGAGSDATHPPVAMSGRVPVRAIGLISKGDRLVSAGNGLARAGKPNELTPWNVIGRSLVNKTDTAEASIEAIVKINS</sequence>
<reference evidence="1" key="1">
    <citation type="submission" date="2020-04" db="EMBL/GenBank/DDBJ databases">
        <authorList>
            <person name="Chiriac C."/>
            <person name="Salcher M."/>
            <person name="Ghai R."/>
            <person name="Kavagutti S V."/>
        </authorList>
    </citation>
    <scope>NUCLEOTIDE SEQUENCE</scope>
</reference>
<protein>
    <submittedName>
        <fullName evidence="1">Uncharacterized protein</fullName>
    </submittedName>
</protein>
<dbReference type="Gene3D" id="2.40.300.10">
    <property type="entry name" value="Head decoration protein D"/>
    <property type="match status" value="1"/>
</dbReference>
<dbReference type="EMBL" id="LR796233">
    <property type="protein sequence ID" value="CAB4128966.1"/>
    <property type="molecule type" value="Genomic_DNA"/>
</dbReference>
<name>A0A6J5L6Q7_9CAUD</name>
<evidence type="ECO:0000313" key="1">
    <source>
        <dbReference type="EMBL" id="CAB4128966.1"/>
    </source>
</evidence>
<organism evidence="1">
    <name type="scientific">uncultured Caudovirales phage</name>
    <dbReference type="NCBI Taxonomy" id="2100421"/>
    <lineage>
        <taxon>Viruses</taxon>
        <taxon>Duplodnaviria</taxon>
        <taxon>Heunggongvirae</taxon>
        <taxon>Uroviricota</taxon>
        <taxon>Caudoviricetes</taxon>
        <taxon>Peduoviridae</taxon>
        <taxon>Maltschvirus</taxon>
        <taxon>Maltschvirus maltsch</taxon>
    </lineage>
</organism>